<feature type="coiled-coil region" evidence="1">
    <location>
        <begin position="82"/>
        <end position="109"/>
    </location>
</feature>
<keyword evidence="5" id="KW-1185">Reference proteome</keyword>
<evidence type="ECO:0000313" key="2">
    <source>
        <dbReference type="EMBL" id="BCG25152.1"/>
    </source>
</evidence>
<dbReference type="EMBL" id="AP023189">
    <property type="protein sequence ID" value="BCG25152.1"/>
    <property type="molecule type" value="Genomic_DNA"/>
</dbReference>
<feature type="coiled-coil region" evidence="1">
    <location>
        <begin position="183"/>
        <end position="210"/>
    </location>
</feature>
<evidence type="ECO:0000313" key="4">
    <source>
        <dbReference type="Proteomes" id="UP000509383"/>
    </source>
</evidence>
<organism evidence="2 4">
    <name type="scientific">Pseudomonas tohonis</name>
    <dbReference type="NCBI Taxonomy" id="2725477"/>
    <lineage>
        <taxon>Bacteria</taxon>
        <taxon>Pseudomonadati</taxon>
        <taxon>Pseudomonadota</taxon>
        <taxon>Gammaproteobacteria</taxon>
        <taxon>Pseudomonadales</taxon>
        <taxon>Pseudomonadaceae</taxon>
        <taxon>Pseudomonas</taxon>
    </lineage>
</organism>
<dbReference type="FunFam" id="2.40.50.100:FF:000077">
    <property type="entry name" value="Glycoside hydrolase family 43"/>
    <property type="match status" value="1"/>
</dbReference>
<dbReference type="SUPFAM" id="SSF111369">
    <property type="entry name" value="HlyD-like secretion proteins"/>
    <property type="match status" value="3"/>
</dbReference>
<proteinExistence type="predicted"/>
<dbReference type="Proteomes" id="UP001054892">
    <property type="component" value="Unassembled WGS sequence"/>
</dbReference>
<dbReference type="Gene3D" id="1.10.287.470">
    <property type="entry name" value="Helix hairpin bin"/>
    <property type="match status" value="2"/>
</dbReference>
<dbReference type="GO" id="GO:0005886">
    <property type="term" value="C:plasma membrane"/>
    <property type="evidence" value="ECO:0007669"/>
    <property type="project" value="TreeGrafter"/>
</dbReference>
<protein>
    <submittedName>
        <fullName evidence="2">Uncharacterized protein</fullName>
    </submittedName>
</protein>
<dbReference type="EMBL" id="BQKM01000010">
    <property type="protein sequence ID" value="GJN54294.1"/>
    <property type="molecule type" value="Genomic_DNA"/>
</dbReference>
<dbReference type="RefSeq" id="WP_173178094.1">
    <property type="nucleotide sequence ID" value="NZ_AP023189.1"/>
</dbReference>
<name>A0A6J4E5R9_9PSED</name>
<sequence>MKQPSKQKLTWAAALLAAVAVAAGAWWVLRPVGLGEGFASGNGRIEATEVDVATKLAGRVAEIMVDEGDFLTPGQPVAQMDTQVLQAQLAQAQAQVRQAENARLTAQALVAQRESEQATAKAVVSQREAELVATQKRFARTETLVKRNAMPQQQLDDDRAVMQSAQAALAASRSQVISAQAGIEAAKSQVIEAQSAIEAANASVARLQADIDDCLLKAPRAGRVQYRVAQPGEVLPAGGKLLNLVDLGDVYMTFFLPAGQAGRVHLGDEVRLIIDAVPQYVIPAKVSYVASVAQFTPKSVETASEREKLMFRVKARIDPALLKQHMTAVKTGVPGMAYLRLDAERQWPQHLQVKVP</sequence>
<gene>
    <name evidence="2" type="ORF">TUM18999_33430</name>
    <name evidence="3" type="ORF">TUM20286_40460</name>
</gene>
<dbReference type="KEGG" id="ptw:TUM18999_33430"/>
<dbReference type="AlphaFoldDB" id="A0A6J4E5R9"/>
<dbReference type="FunFam" id="2.40.30.170:FF:000013">
    <property type="entry name" value="Glycoside hydrolase family 43"/>
    <property type="match status" value="1"/>
</dbReference>
<dbReference type="PANTHER" id="PTHR30438:SF2">
    <property type="entry name" value="MEMBRANE PROTEIN"/>
    <property type="match status" value="1"/>
</dbReference>
<evidence type="ECO:0000313" key="3">
    <source>
        <dbReference type="EMBL" id="GJN54294.1"/>
    </source>
</evidence>
<evidence type="ECO:0000313" key="5">
    <source>
        <dbReference type="Proteomes" id="UP001054892"/>
    </source>
</evidence>
<dbReference type="PANTHER" id="PTHR30438">
    <property type="entry name" value="36 KDA ANTIGEN-RELATED"/>
    <property type="match status" value="1"/>
</dbReference>
<dbReference type="Gene3D" id="2.40.30.170">
    <property type="match status" value="1"/>
</dbReference>
<keyword evidence="1" id="KW-0175">Coiled coil</keyword>
<reference evidence="2 4" key="1">
    <citation type="submission" date="2020-05" db="EMBL/GenBank/DDBJ databases">
        <title>Characterization of novel class B3 metallo-beta-lactamase from novel Pseudomonas species.</title>
        <authorList>
            <person name="Yamada K."/>
            <person name="Aoki K."/>
            <person name="Ishii Y."/>
        </authorList>
    </citation>
    <scope>NUCLEOTIDE SEQUENCE [LARGE SCALE GENOMIC DNA]</scope>
    <source>
        <strain evidence="2 4">TUM18999</strain>
        <strain evidence="3 5">TUM20286</strain>
    </source>
</reference>
<accession>A0A6J4E5R9</accession>
<dbReference type="Proteomes" id="UP000509383">
    <property type="component" value="Chromosome"/>
</dbReference>
<evidence type="ECO:0000256" key="1">
    <source>
        <dbReference type="SAM" id="Coils"/>
    </source>
</evidence>
<dbReference type="Gene3D" id="2.40.50.100">
    <property type="match status" value="1"/>
</dbReference>